<dbReference type="PANTHER" id="PTHR38644:SF1">
    <property type="entry name" value="EXPRESSED PROTEIN"/>
    <property type="match status" value="1"/>
</dbReference>
<evidence type="ECO:0000259" key="2">
    <source>
        <dbReference type="Pfam" id="PF23868"/>
    </source>
</evidence>
<dbReference type="AlphaFoldDB" id="A0A9P6A8I0"/>
<organism evidence="3 4">
    <name type="scientific">Pleurotus eryngii</name>
    <name type="common">Boletus of the steppes</name>
    <dbReference type="NCBI Taxonomy" id="5323"/>
    <lineage>
        <taxon>Eukaryota</taxon>
        <taxon>Fungi</taxon>
        <taxon>Dikarya</taxon>
        <taxon>Basidiomycota</taxon>
        <taxon>Agaricomycotina</taxon>
        <taxon>Agaricomycetes</taxon>
        <taxon>Agaricomycetidae</taxon>
        <taxon>Agaricales</taxon>
        <taxon>Pleurotineae</taxon>
        <taxon>Pleurotaceae</taxon>
        <taxon>Pleurotus</taxon>
    </lineage>
</organism>
<feature type="transmembrane region" description="Helical" evidence="1">
    <location>
        <begin position="616"/>
        <end position="634"/>
    </location>
</feature>
<evidence type="ECO:0000313" key="4">
    <source>
        <dbReference type="Proteomes" id="UP000807025"/>
    </source>
</evidence>
<feature type="transmembrane region" description="Helical" evidence="1">
    <location>
        <begin position="582"/>
        <end position="604"/>
    </location>
</feature>
<dbReference type="OrthoDB" id="5319015at2759"/>
<keyword evidence="1" id="KW-1133">Transmembrane helix</keyword>
<evidence type="ECO:0000256" key="1">
    <source>
        <dbReference type="SAM" id="Phobius"/>
    </source>
</evidence>
<evidence type="ECO:0000313" key="3">
    <source>
        <dbReference type="EMBL" id="KAF9501912.1"/>
    </source>
</evidence>
<sequence length="694" mass="76147">MGAMQVDLALEQTGGIIAASAHILTTASDVRDCPLSHRQMLPCPSCLNLAQPLKRSIVSCRSKPSIAAVRLWANPTCHIPAPSTGRGFSVCRACNNATKTASKSTTKGFVPRRKILTLLHKTDNFLPRVLPSPNPWTASLHNVYQDLNSQSNSPARVVVYGIDEWSGAQDLVTALLEEPFSSDSSQSEYVISRWRTDERSITLDEGQSSYLRHFALPVRLTEVRPPSHPNTARNHPNTIEPDVTSLVDADIPIIVCNPLTTPLHTLFSNPGLPWHNPRVIVVLASSGTLPSLAHLISVTPTAHDRRVAPELKSRLHKLKILTIDPLRALGALNTLKASPTSATAIHRYQDDFLGSGISSLSHTLSEYLDFTEPDPCGDNLHLRATTQLRGSLDACKSFLSTKKADLDVVVSGVSELRREIANVQEGLSHKIFDIPQNADPATRSEARAIDEVERSLRDSEKAMKLVMDRLSWWRMVSQVDEISTVVADSVARTWCKDLDAKLLIHTGNLTYTQEHLTSTTMRLLRSLPLSSPVLLNTLLQTSSSPTYPLTQTTLTAPLRRRRAQIIEYPTTRLQVAAQRVTIGVLGSAGAGAGVAWAGWVGWLAESGVFGMPIDGATALGVGVLGTLVGVRWAVGRWETAKKRWWEDWHRVGDGLARDLKVYFPSSHDLVFVVEHHTNQPSTSSPTYLRLCHPT</sequence>
<gene>
    <name evidence="3" type="ORF">BDN71DRAFT_1438650</name>
</gene>
<keyword evidence="1" id="KW-0812">Transmembrane</keyword>
<proteinExistence type="predicted"/>
<dbReference type="InterPro" id="IPR056196">
    <property type="entry name" value="Mmc1_C"/>
</dbReference>
<dbReference type="Pfam" id="PF23868">
    <property type="entry name" value="Mmc1_C"/>
    <property type="match status" value="1"/>
</dbReference>
<dbReference type="PANTHER" id="PTHR38644">
    <property type="entry name" value="EXPRESSED PROTEIN"/>
    <property type="match status" value="1"/>
</dbReference>
<keyword evidence="4" id="KW-1185">Reference proteome</keyword>
<dbReference type="EMBL" id="MU154522">
    <property type="protein sequence ID" value="KAF9501912.1"/>
    <property type="molecule type" value="Genomic_DNA"/>
</dbReference>
<name>A0A9P6A8I0_PLEER</name>
<protein>
    <recommendedName>
        <fullName evidence="2">Mmc1 C-terminal domain-containing protein</fullName>
    </recommendedName>
</protein>
<comment type="caution">
    <text evidence="3">The sequence shown here is derived from an EMBL/GenBank/DDBJ whole genome shotgun (WGS) entry which is preliminary data.</text>
</comment>
<feature type="domain" description="Mmc1 C-terminal" evidence="2">
    <location>
        <begin position="460"/>
        <end position="647"/>
    </location>
</feature>
<dbReference type="Proteomes" id="UP000807025">
    <property type="component" value="Unassembled WGS sequence"/>
</dbReference>
<keyword evidence="1" id="KW-0472">Membrane</keyword>
<accession>A0A9P6A8I0</accession>
<reference evidence="3" key="1">
    <citation type="submission" date="2020-11" db="EMBL/GenBank/DDBJ databases">
        <authorList>
            <consortium name="DOE Joint Genome Institute"/>
            <person name="Ahrendt S."/>
            <person name="Riley R."/>
            <person name="Andreopoulos W."/>
            <person name="Labutti K."/>
            <person name="Pangilinan J."/>
            <person name="Ruiz-Duenas F.J."/>
            <person name="Barrasa J.M."/>
            <person name="Sanchez-Garcia M."/>
            <person name="Camarero S."/>
            <person name="Miyauchi S."/>
            <person name="Serrano A."/>
            <person name="Linde D."/>
            <person name="Babiker R."/>
            <person name="Drula E."/>
            <person name="Ayuso-Fernandez I."/>
            <person name="Pacheco R."/>
            <person name="Padilla G."/>
            <person name="Ferreira P."/>
            <person name="Barriuso J."/>
            <person name="Kellner H."/>
            <person name="Castanera R."/>
            <person name="Alfaro M."/>
            <person name="Ramirez L."/>
            <person name="Pisabarro A.G."/>
            <person name="Kuo A."/>
            <person name="Tritt A."/>
            <person name="Lipzen A."/>
            <person name="He G."/>
            <person name="Yan M."/>
            <person name="Ng V."/>
            <person name="Cullen D."/>
            <person name="Martin F."/>
            <person name="Rosso M.-N."/>
            <person name="Henrissat B."/>
            <person name="Hibbett D."/>
            <person name="Martinez A.T."/>
            <person name="Grigoriev I.V."/>
        </authorList>
    </citation>
    <scope>NUCLEOTIDE SEQUENCE</scope>
    <source>
        <strain evidence="3">ATCC 90797</strain>
    </source>
</reference>